<keyword evidence="2" id="KW-0288">FMN</keyword>
<dbReference type="SUPFAM" id="SSF51679">
    <property type="entry name" value="Bacterial luciferase-like"/>
    <property type="match status" value="1"/>
</dbReference>
<evidence type="ECO:0000313" key="7">
    <source>
        <dbReference type="Proteomes" id="UP000052232"/>
    </source>
</evidence>
<protein>
    <submittedName>
        <fullName evidence="6">Luciferase</fullName>
    </submittedName>
</protein>
<dbReference type="RefSeq" id="WP_066602692.1">
    <property type="nucleotide sequence ID" value="NZ_KQ130434.1"/>
</dbReference>
<evidence type="ECO:0000256" key="4">
    <source>
        <dbReference type="ARBA" id="ARBA00023033"/>
    </source>
</evidence>
<dbReference type="InterPro" id="IPR050172">
    <property type="entry name" value="SsuD_RutA_monooxygenase"/>
</dbReference>
<accession>A0A0J7Y4B7</accession>
<organism evidence="6 7">
    <name type="scientific">Sphingobium cupriresistens LL01</name>
    <dbReference type="NCBI Taxonomy" id="1420583"/>
    <lineage>
        <taxon>Bacteria</taxon>
        <taxon>Pseudomonadati</taxon>
        <taxon>Pseudomonadota</taxon>
        <taxon>Alphaproteobacteria</taxon>
        <taxon>Sphingomonadales</taxon>
        <taxon>Sphingomonadaceae</taxon>
        <taxon>Sphingobium</taxon>
    </lineage>
</organism>
<dbReference type="EMBL" id="JACT01000001">
    <property type="protein sequence ID" value="KMS58263.1"/>
    <property type="molecule type" value="Genomic_DNA"/>
</dbReference>
<name>A0A0J7Y4B7_9SPHN</name>
<keyword evidence="4" id="KW-0503">Monooxygenase</keyword>
<dbReference type="InterPro" id="IPR011251">
    <property type="entry name" value="Luciferase-like_dom"/>
</dbReference>
<evidence type="ECO:0000256" key="1">
    <source>
        <dbReference type="ARBA" id="ARBA00022630"/>
    </source>
</evidence>
<feature type="domain" description="Luciferase-like" evidence="5">
    <location>
        <begin position="31"/>
        <end position="305"/>
    </location>
</feature>
<reference evidence="6 7" key="1">
    <citation type="journal article" date="2015" name="G3 (Bethesda)">
        <title>Insights into Ongoing Evolution of the Hexachlorocyclohexane Catabolic Pathway from Comparative Genomics of Ten Sphingomonadaceae Strains.</title>
        <authorList>
            <person name="Pearce S.L."/>
            <person name="Oakeshott J.G."/>
            <person name="Pandey G."/>
        </authorList>
    </citation>
    <scope>NUCLEOTIDE SEQUENCE [LARGE SCALE GENOMIC DNA]</scope>
    <source>
        <strain evidence="6 7">LL01</strain>
    </source>
</reference>
<keyword evidence="3" id="KW-0560">Oxidoreductase</keyword>
<gene>
    <name evidence="6" type="ORF">V473_09040</name>
</gene>
<dbReference type="AlphaFoldDB" id="A0A0J7Y4B7"/>
<dbReference type="Pfam" id="PF00296">
    <property type="entry name" value="Bac_luciferase"/>
    <property type="match status" value="1"/>
</dbReference>
<keyword evidence="7" id="KW-1185">Reference proteome</keyword>
<dbReference type="PANTHER" id="PTHR42847">
    <property type="entry name" value="ALKANESULFONATE MONOOXYGENASE"/>
    <property type="match status" value="1"/>
</dbReference>
<evidence type="ECO:0000256" key="3">
    <source>
        <dbReference type="ARBA" id="ARBA00023002"/>
    </source>
</evidence>
<dbReference type="GO" id="GO:0008726">
    <property type="term" value="F:alkanesulfonate monooxygenase activity"/>
    <property type="evidence" value="ECO:0007669"/>
    <property type="project" value="TreeGrafter"/>
</dbReference>
<keyword evidence="1" id="KW-0285">Flavoprotein</keyword>
<dbReference type="Gene3D" id="3.20.20.30">
    <property type="entry name" value="Luciferase-like domain"/>
    <property type="match status" value="1"/>
</dbReference>
<evidence type="ECO:0000313" key="6">
    <source>
        <dbReference type="EMBL" id="KMS58263.1"/>
    </source>
</evidence>
<evidence type="ECO:0000256" key="2">
    <source>
        <dbReference type="ARBA" id="ARBA00022643"/>
    </source>
</evidence>
<dbReference type="PANTHER" id="PTHR42847:SF4">
    <property type="entry name" value="ALKANESULFONATE MONOOXYGENASE-RELATED"/>
    <property type="match status" value="1"/>
</dbReference>
<evidence type="ECO:0000259" key="5">
    <source>
        <dbReference type="Pfam" id="PF00296"/>
    </source>
</evidence>
<proteinExistence type="predicted"/>
<dbReference type="Proteomes" id="UP000052232">
    <property type="component" value="Unassembled WGS sequence"/>
</dbReference>
<dbReference type="STRING" id="1420583.V473_09040"/>
<dbReference type="PATRIC" id="fig|1420583.3.peg.1815"/>
<dbReference type="InterPro" id="IPR036661">
    <property type="entry name" value="Luciferase-like_sf"/>
</dbReference>
<sequence length="384" mass="43416">MKFHLMQTGVVGRRHEIEQGMAGQRPELYQRFLDEVKGYVQLADELGFYGYCQPEHHLQIEGFEANNHPGMFSLFVGQHSKRMKAGIMGYTMTTHNPVRVAEEIATLDHMLQGRLYCGFTRGYHARWVDAYGIKEGVSATTPDNVKARDEQDARNRSLFEEGVRVVKKAWTNDVFSHKGDNWQFPPEGGSTGHPAYAKYGKGQDENGRVQQIGIAPLPYQRPHPPIYGGFAASGRTIDFWAEEGGKLIVLSDNIDFCEQLNNRYIATAAKNGREVTKTDASAWGGFLMLTDDKDHAAKLMEEHMWFWDEWFIPLGQRPPNVLIGSADEIADKIGRAHDRLGFDELFLMFGQGHLEPEANQEELEKFISKVAPRFSTKDAEGTFV</sequence>
<dbReference type="GO" id="GO:0046306">
    <property type="term" value="P:alkanesulfonate catabolic process"/>
    <property type="evidence" value="ECO:0007669"/>
    <property type="project" value="TreeGrafter"/>
</dbReference>
<comment type="caution">
    <text evidence="6">The sequence shown here is derived from an EMBL/GenBank/DDBJ whole genome shotgun (WGS) entry which is preliminary data.</text>
</comment>